<feature type="region of interest" description="Disordered" evidence="1">
    <location>
        <begin position="50"/>
        <end position="91"/>
    </location>
</feature>
<dbReference type="KEGG" id="pchi:PC41400_11620"/>
<sequence>MNLGSFLIGSVAGAALAMYAGKRIKNMRSAMFSSESSGIGSSLNDVFGQTKNFVSGSGHKESSKHQSHQSSSSSHGSGGSHSSDGKEALENLIAKDSQVKAAVDEILVKNAASSSATH</sequence>
<dbReference type="GeneID" id="95375457"/>
<name>A0A410WV49_9BACL</name>
<dbReference type="RefSeq" id="WP_042228499.1">
    <property type="nucleotide sequence ID" value="NZ_CP026520.1"/>
</dbReference>
<evidence type="ECO:0000313" key="4">
    <source>
        <dbReference type="Proteomes" id="UP000288943"/>
    </source>
</evidence>
<keyword evidence="5" id="KW-1185">Reference proteome</keyword>
<evidence type="ECO:0000313" key="3">
    <source>
        <dbReference type="EMBL" id="QAV18279.1"/>
    </source>
</evidence>
<dbReference type="OrthoDB" id="2666623at2"/>
<evidence type="ECO:0000313" key="5">
    <source>
        <dbReference type="Proteomes" id="UP001527202"/>
    </source>
</evidence>
<organism evidence="3 4">
    <name type="scientific">Paenibacillus chitinolyticus</name>
    <dbReference type="NCBI Taxonomy" id="79263"/>
    <lineage>
        <taxon>Bacteria</taxon>
        <taxon>Bacillati</taxon>
        <taxon>Bacillota</taxon>
        <taxon>Bacilli</taxon>
        <taxon>Bacillales</taxon>
        <taxon>Paenibacillaceae</taxon>
        <taxon>Paenibacillus</taxon>
    </lineage>
</organism>
<protein>
    <submittedName>
        <fullName evidence="3">Uncharacterized protein</fullName>
    </submittedName>
</protein>
<gene>
    <name evidence="2" type="ORF">M5X16_01600</name>
    <name evidence="3" type="ORF">PC41400_11620</name>
</gene>
<evidence type="ECO:0000313" key="2">
    <source>
        <dbReference type="EMBL" id="MCY9594474.1"/>
    </source>
</evidence>
<dbReference type="Proteomes" id="UP001527202">
    <property type="component" value="Unassembled WGS sequence"/>
</dbReference>
<evidence type="ECO:0000256" key="1">
    <source>
        <dbReference type="SAM" id="MobiDB-lite"/>
    </source>
</evidence>
<dbReference type="EMBL" id="JAMDMJ010000001">
    <property type="protein sequence ID" value="MCY9594474.1"/>
    <property type="molecule type" value="Genomic_DNA"/>
</dbReference>
<dbReference type="EMBL" id="CP026520">
    <property type="protein sequence ID" value="QAV18279.1"/>
    <property type="molecule type" value="Genomic_DNA"/>
</dbReference>
<dbReference type="AlphaFoldDB" id="A0A410WV49"/>
<dbReference type="Proteomes" id="UP000288943">
    <property type="component" value="Chromosome"/>
</dbReference>
<proteinExistence type="predicted"/>
<reference evidence="3 4" key="1">
    <citation type="submission" date="2018-01" db="EMBL/GenBank/DDBJ databases">
        <title>The whole genome sequencing and assembly of Paenibacillus chitinolyticus KCCM 41400 strain.</title>
        <authorList>
            <person name="Kim J.-Y."/>
            <person name="Park M.-K."/>
            <person name="Lee Y.-J."/>
            <person name="Yi H."/>
            <person name="Bahn Y.-S."/>
            <person name="Kim J.F."/>
            <person name="Lee D.-W."/>
        </authorList>
    </citation>
    <scope>NUCLEOTIDE SEQUENCE [LARGE SCALE GENOMIC DNA]</scope>
    <source>
        <strain evidence="3 4">KCCM 41400</strain>
    </source>
</reference>
<reference evidence="2 5" key="2">
    <citation type="submission" date="2022-05" db="EMBL/GenBank/DDBJ databases">
        <title>Genome Sequencing of Bee-Associated Microbes.</title>
        <authorList>
            <person name="Dunlap C."/>
        </authorList>
    </citation>
    <scope>NUCLEOTIDE SEQUENCE [LARGE SCALE GENOMIC DNA]</scope>
    <source>
        <strain evidence="2 5">NRRL B-23120</strain>
    </source>
</reference>
<accession>A0A410WV49</accession>